<evidence type="ECO:0000313" key="2">
    <source>
        <dbReference type="Proteomes" id="UP000285112"/>
    </source>
</evidence>
<sequence>MTYLKPHLTYGRQVELLQARGMEIRRTAEAEAALMRVGYYRLSGYWYPYRKAAVSPGLPRGDEFRAGTSLDRVLALYELDRRLKLLVLDCIEHIEVSLRVRTAYTIGRRGAFAHLDPRELDGRLSEKGKDGKSRYATWLSRIAEAQRRSTEDFVQHFKDKYDGVLPVWVASEIMDFGLLSTLYSGAKRSDRDEIARELGVVDGRGGGNGSALANWMRVLNYIRNVCAHHSRLWNRNMTVQVASRNLAAMPELKHIGRSEAATSRVYSALSIIRFLLRGISPEYPYPERLREILDSGLETAGRSIGEMGFPDEWKDFTLWKTCGDVRTVGLKG</sequence>
<dbReference type="AlphaFoldDB" id="A0A419I342"/>
<comment type="caution">
    <text evidence="1">The sequence shown here is derived from an EMBL/GenBank/DDBJ whole genome shotgun (WGS) entry which is preliminary data.</text>
</comment>
<gene>
    <name evidence="1" type="ORF">D5S19_17630</name>
</gene>
<proteinExistence type="predicted"/>
<protein>
    <submittedName>
        <fullName evidence="1">Abi family protein</fullName>
    </submittedName>
</protein>
<evidence type="ECO:0000313" key="1">
    <source>
        <dbReference type="EMBL" id="RJQ84447.1"/>
    </source>
</evidence>
<keyword evidence="2" id="KW-1185">Reference proteome</keyword>
<name>A0A419I342_9PSEU</name>
<dbReference type="EMBL" id="QZFV01000087">
    <property type="protein sequence ID" value="RJQ84447.1"/>
    <property type="molecule type" value="Genomic_DNA"/>
</dbReference>
<organism evidence="1 2">
    <name type="scientific">Amycolatopsis panacis</name>
    <dbReference type="NCBI Taxonomy" id="2340917"/>
    <lineage>
        <taxon>Bacteria</taxon>
        <taxon>Bacillati</taxon>
        <taxon>Actinomycetota</taxon>
        <taxon>Actinomycetes</taxon>
        <taxon>Pseudonocardiales</taxon>
        <taxon>Pseudonocardiaceae</taxon>
        <taxon>Amycolatopsis</taxon>
    </lineage>
</organism>
<accession>A0A419I342</accession>
<dbReference type="Pfam" id="PF07751">
    <property type="entry name" value="Abi_2"/>
    <property type="match status" value="1"/>
</dbReference>
<dbReference type="Proteomes" id="UP000285112">
    <property type="component" value="Unassembled WGS sequence"/>
</dbReference>
<dbReference type="PIRSF" id="PIRSF034934">
    <property type="entry name" value="AbiF_AbiD"/>
    <property type="match status" value="1"/>
</dbReference>
<dbReference type="RefSeq" id="WP_120024420.1">
    <property type="nucleotide sequence ID" value="NZ_QZFV01000087.1"/>
</dbReference>
<dbReference type="InterPro" id="IPR011664">
    <property type="entry name" value="Abi_system_AbiD/AbiF-like"/>
</dbReference>
<dbReference type="OrthoDB" id="5363652at2"/>
<reference evidence="1 2" key="1">
    <citation type="submission" date="2018-09" db="EMBL/GenBank/DDBJ databases">
        <title>YIM PH 21725 draft genome.</title>
        <authorList>
            <person name="Miao C."/>
        </authorList>
    </citation>
    <scope>NUCLEOTIDE SEQUENCE [LARGE SCALE GENOMIC DNA]</scope>
    <source>
        <strain evidence="2">YIM PH21725</strain>
    </source>
</reference>
<dbReference type="InterPro" id="IPR017034">
    <property type="entry name" value="Abi_system_AbiD/AbiF"/>
</dbReference>